<dbReference type="CDD" id="cd00496">
    <property type="entry name" value="PheRS_alpha_core"/>
    <property type="match status" value="1"/>
</dbReference>
<dbReference type="PROSITE" id="PS50862">
    <property type="entry name" value="AA_TRNA_LIGASE_II"/>
    <property type="match status" value="1"/>
</dbReference>
<evidence type="ECO:0000256" key="2">
    <source>
        <dbReference type="ARBA" id="ARBA00010207"/>
    </source>
</evidence>
<dbReference type="InterPro" id="IPR022911">
    <property type="entry name" value="Phe_tRNA_ligase_alpha1_bac"/>
</dbReference>
<protein>
    <recommendedName>
        <fullName evidence="13">Phenylalanine--tRNA ligase alpha subunit</fullName>
        <ecNumber evidence="13">6.1.1.20</ecNumber>
    </recommendedName>
    <alternativeName>
        <fullName evidence="13">Phenylalanyl-tRNA synthetase alpha subunit</fullName>
        <shortName evidence="13">PheRS</shortName>
    </alternativeName>
</protein>
<dbReference type="AlphaFoldDB" id="A0A094Y4F7"/>
<feature type="binding site" evidence="13">
    <location>
        <position position="259"/>
    </location>
    <ligand>
        <name>Mg(2+)</name>
        <dbReference type="ChEBI" id="CHEBI:18420"/>
        <note>shared with beta subunit</note>
    </ligand>
</feature>
<dbReference type="GO" id="GO:0005737">
    <property type="term" value="C:cytoplasm"/>
    <property type="evidence" value="ECO:0007669"/>
    <property type="project" value="UniProtKB-SubCell"/>
</dbReference>
<dbReference type="EC" id="6.1.1.20" evidence="13"/>
<dbReference type="SUPFAM" id="SSF55681">
    <property type="entry name" value="Class II aaRS and biotin synthetases"/>
    <property type="match status" value="1"/>
</dbReference>
<evidence type="ECO:0000256" key="9">
    <source>
        <dbReference type="ARBA" id="ARBA00022842"/>
    </source>
</evidence>
<comment type="subcellular location">
    <subcellularLocation>
        <location evidence="1 13">Cytoplasm</location>
    </subcellularLocation>
</comment>
<keyword evidence="4 13" id="KW-0963">Cytoplasm</keyword>
<dbReference type="GO" id="GO:0006432">
    <property type="term" value="P:phenylalanyl-tRNA aminoacylation"/>
    <property type="evidence" value="ECO:0007669"/>
    <property type="project" value="UniProtKB-UniRule"/>
</dbReference>
<dbReference type="InterPro" id="IPR002319">
    <property type="entry name" value="Phenylalanyl-tRNA_Synthase"/>
</dbReference>
<proteinExistence type="inferred from homology"/>
<evidence type="ECO:0000256" key="5">
    <source>
        <dbReference type="ARBA" id="ARBA00022598"/>
    </source>
</evidence>
<dbReference type="HAMAP" id="MF_00281">
    <property type="entry name" value="Phe_tRNA_synth_alpha1"/>
    <property type="match status" value="1"/>
</dbReference>
<comment type="subunit">
    <text evidence="3 13">Tetramer of two alpha and two beta subunits.</text>
</comment>
<dbReference type="GO" id="GO:0140096">
    <property type="term" value="F:catalytic activity, acting on a protein"/>
    <property type="evidence" value="ECO:0007669"/>
    <property type="project" value="UniProtKB-ARBA"/>
</dbReference>
<dbReference type="Pfam" id="PF01409">
    <property type="entry name" value="tRNA-synt_2d"/>
    <property type="match status" value="1"/>
</dbReference>
<sequence length="348" mass="39370">MSLKEQLERLQQKSLQDIQKVVDLDALNQIRVEVLGKKGPITEVLRGMRDLSNEERPKVGAFANEIKGDLAQAIEARKAELEARKEAAQLAHETIDVTLPGQPVKKGTPHVLTQVIDDLEDLFIGMGYQVVAGFEVEDEKHNFEMLNMPADHPARDMQDTFYITKDTLMRTHMSPNEARDLESHDFANGPIKMISPGRVYRRDTDDATHSHQFYQMEGQVIDKNITMADLKGTLEYTIHHIFGEDRNLRFRPSYFPFTEPSVEVDISCFRCNGEGCNVCKQTGWIEVLGAGMTHPNVLKAGGVDPEVYGGFAFGLGIDRFAMLKYGVDDIRNFYLNDVRFLNQFTQEG</sequence>
<dbReference type="GO" id="GO:0000049">
    <property type="term" value="F:tRNA binding"/>
    <property type="evidence" value="ECO:0007669"/>
    <property type="project" value="InterPro"/>
</dbReference>
<dbReference type="InterPro" id="IPR004529">
    <property type="entry name" value="Phe-tRNA-synth_IIc_asu"/>
</dbReference>
<keyword evidence="5 13" id="KW-0436">Ligase</keyword>
<dbReference type="InterPro" id="IPR006195">
    <property type="entry name" value="aa-tRNA-synth_II"/>
</dbReference>
<dbReference type="Proteomes" id="UP000239650">
    <property type="component" value="Unassembled WGS sequence"/>
</dbReference>
<dbReference type="InterPro" id="IPR010978">
    <property type="entry name" value="tRNA-bd_arm"/>
</dbReference>
<dbReference type="GO" id="GO:0016740">
    <property type="term" value="F:transferase activity"/>
    <property type="evidence" value="ECO:0007669"/>
    <property type="project" value="UniProtKB-ARBA"/>
</dbReference>
<comment type="similarity">
    <text evidence="2 13">Belongs to the class-II aminoacyl-tRNA synthetase family. Phe-tRNA synthetase alpha subunit type 1 subfamily.</text>
</comment>
<keyword evidence="11 13" id="KW-0030">Aminoacyl-tRNA synthetase</keyword>
<organism evidence="14 15">
    <name type="scientific">Latilactobacillus sakei</name>
    <name type="common">Lactobacillus sakei</name>
    <dbReference type="NCBI Taxonomy" id="1599"/>
    <lineage>
        <taxon>Bacteria</taxon>
        <taxon>Bacillati</taxon>
        <taxon>Bacillota</taxon>
        <taxon>Bacilli</taxon>
        <taxon>Lactobacillales</taxon>
        <taxon>Lactobacillaceae</taxon>
        <taxon>Latilactobacillus</taxon>
    </lineage>
</organism>
<evidence type="ECO:0000256" key="13">
    <source>
        <dbReference type="HAMAP-Rule" id="MF_00281"/>
    </source>
</evidence>
<keyword evidence="9 13" id="KW-0460">Magnesium</keyword>
<keyword evidence="8 13" id="KW-0067">ATP-binding</keyword>
<dbReference type="PANTHER" id="PTHR11538:SF41">
    <property type="entry name" value="PHENYLALANINE--TRNA LIGASE, MITOCHONDRIAL"/>
    <property type="match status" value="1"/>
</dbReference>
<evidence type="ECO:0000256" key="11">
    <source>
        <dbReference type="ARBA" id="ARBA00023146"/>
    </source>
</evidence>
<gene>
    <name evidence="13 14" type="primary">pheS</name>
    <name evidence="14" type="ORF">LAS9267_00499</name>
</gene>
<dbReference type="NCBIfam" id="TIGR00468">
    <property type="entry name" value="pheS"/>
    <property type="match status" value="1"/>
</dbReference>
<dbReference type="GeneID" id="57132289"/>
<accession>A0A094Y4F7</accession>
<evidence type="ECO:0000256" key="3">
    <source>
        <dbReference type="ARBA" id="ARBA00011209"/>
    </source>
</evidence>
<comment type="caution">
    <text evidence="14">The sequence shown here is derived from an EMBL/GenBank/DDBJ whole genome shotgun (WGS) entry which is preliminary data.</text>
</comment>
<evidence type="ECO:0000256" key="1">
    <source>
        <dbReference type="ARBA" id="ARBA00004496"/>
    </source>
</evidence>
<evidence type="ECO:0000256" key="8">
    <source>
        <dbReference type="ARBA" id="ARBA00022840"/>
    </source>
</evidence>
<evidence type="ECO:0000313" key="15">
    <source>
        <dbReference type="Proteomes" id="UP000239650"/>
    </source>
</evidence>
<evidence type="ECO:0000256" key="10">
    <source>
        <dbReference type="ARBA" id="ARBA00022917"/>
    </source>
</evidence>
<keyword evidence="6 13" id="KW-0479">Metal-binding</keyword>
<reference evidence="14 15" key="1">
    <citation type="submission" date="2018-02" db="EMBL/GenBank/DDBJ databases">
        <authorList>
            <person name="Rodrigo-Torres L."/>
            <person name="Arahal R. D."/>
            <person name="Lucena T."/>
        </authorList>
    </citation>
    <scope>NUCLEOTIDE SEQUENCE [LARGE SCALE GENOMIC DNA]</scope>
    <source>
        <strain evidence="14 15">CECT 9267</strain>
    </source>
</reference>
<comment type="cofactor">
    <cofactor evidence="13">
        <name>Mg(2+)</name>
        <dbReference type="ChEBI" id="CHEBI:18420"/>
    </cofactor>
    <text evidence="13">Binds 2 magnesium ions per tetramer.</text>
</comment>
<dbReference type="RefSeq" id="WP_016265434.1">
    <property type="nucleotide sequence ID" value="NZ_BJLN01000002.1"/>
</dbReference>
<dbReference type="GO" id="GO:0004826">
    <property type="term" value="F:phenylalanine-tRNA ligase activity"/>
    <property type="evidence" value="ECO:0007669"/>
    <property type="project" value="UniProtKB-UniRule"/>
</dbReference>
<dbReference type="InterPro" id="IPR004188">
    <property type="entry name" value="Phe-tRNA_ligase_II_N"/>
</dbReference>
<dbReference type="FunFam" id="3.30.930.10:FF:000003">
    <property type="entry name" value="Phenylalanine--tRNA ligase alpha subunit"/>
    <property type="match status" value="1"/>
</dbReference>
<comment type="catalytic activity">
    <reaction evidence="12 13">
        <text>tRNA(Phe) + L-phenylalanine + ATP = L-phenylalanyl-tRNA(Phe) + AMP + diphosphate + H(+)</text>
        <dbReference type="Rhea" id="RHEA:19413"/>
        <dbReference type="Rhea" id="RHEA-COMP:9668"/>
        <dbReference type="Rhea" id="RHEA-COMP:9699"/>
        <dbReference type="ChEBI" id="CHEBI:15378"/>
        <dbReference type="ChEBI" id="CHEBI:30616"/>
        <dbReference type="ChEBI" id="CHEBI:33019"/>
        <dbReference type="ChEBI" id="CHEBI:58095"/>
        <dbReference type="ChEBI" id="CHEBI:78442"/>
        <dbReference type="ChEBI" id="CHEBI:78531"/>
        <dbReference type="ChEBI" id="CHEBI:456215"/>
        <dbReference type="EC" id="6.1.1.20"/>
    </reaction>
</comment>
<evidence type="ECO:0000256" key="12">
    <source>
        <dbReference type="ARBA" id="ARBA00049255"/>
    </source>
</evidence>
<keyword evidence="7 13" id="KW-0547">Nucleotide-binding</keyword>
<dbReference type="EMBL" id="OKRC01000002">
    <property type="protein sequence ID" value="SPE19532.1"/>
    <property type="molecule type" value="Genomic_DNA"/>
</dbReference>
<evidence type="ECO:0000256" key="6">
    <source>
        <dbReference type="ARBA" id="ARBA00022723"/>
    </source>
</evidence>
<evidence type="ECO:0000313" key="14">
    <source>
        <dbReference type="EMBL" id="SPE19532.1"/>
    </source>
</evidence>
<evidence type="ECO:0000256" key="7">
    <source>
        <dbReference type="ARBA" id="ARBA00022741"/>
    </source>
</evidence>
<keyword evidence="10 13" id="KW-0648">Protein biosynthesis</keyword>
<dbReference type="PANTHER" id="PTHR11538">
    <property type="entry name" value="PHENYLALANYL-TRNA SYNTHETASE"/>
    <property type="match status" value="1"/>
</dbReference>
<dbReference type="GO" id="GO:0005524">
    <property type="term" value="F:ATP binding"/>
    <property type="evidence" value="ECO:0007669"/>
    <property type="project" value="UniProtKB-UniRule"/>
</dbReference>
<dbReference type="Gene3D" id="3.30.930.10">
    <property type="entry name" value="Bira Bifunctional Protein, Domain 2"/>
    <property type="match status" value="1"/>
</dbReference>
<dbReference type="Pfam" id="PF02912">
    <property type="entry name" value="Phe_tRNA-synt_N"/>
    <property type="match status" value="1"/>
</dbReference>
<dbReference type="GO" id="GO:0000287">
    <property type="term" value="F:magnesium ion binding"/>
    <property type="evidence" value="ECO:0007669"/>
    <property type="project" value="UniProtKB-UniRule"/>
</dbReference>
<evidence type="ECO:0000256" key="4">
    <source>
        <dbReference type="ARBA" id="ARBA00022490"/>
    </source>
</evidence>
<dbReference type="InterPro" id="IPR045864">
    <property type="entry name" value="aa-tRNA-synth_II/BPL/LPL"/>
</dbReference>
<dbReference type="SUPFAM" id="SSF46589">
    <property type="entry name" value="tRNA-binding arm"/>
    <property type="match status" value="1"/>
</dbReference>
<name>A0A094Y4F7_LATSK</name>